<comment type="caution">
    <text evidence="2">The sequence shown here is derived from an EMBL/GenBank/DDBJ whole genome shotgun (WGS) entry which is preliminary data.</text>
</comment>
<keyword evidence="3" id="KW-1185">Reference proteome</keyword>
<organism evidence="2 3">
    <name type="scientific">Nocardia bovistercoris</name>
    <dbReference type="NCBI Taxonomy" id="2785916"/>
    <lineage>
        <taxon>Bacteria</taxon>
        <taxon>Bacillati</taxon>
        <taxon>Actinomycetota</taxon>
        <taxon>Actinomycetes</taxon>
        <taxon>Mycobacteriales</taxon>
        <taxon>Nocardiaceae</taxon>
        <taxon>Nocardia</taxon>
    </lineage>
</organism>
<sequence length="127" mass="13762">MAPYRELTEFYDPDLLLPIGGVVYRVKCPTIGEADRLRRLIVDDSVTSDQELEEIIKILGPVRDEMAANGVRDTMALHAGRTALLHFGGTPSLGRANWQLGQLGDLLDMQSILDAAGVNTSPEAAAD</sequence>
<dbReference type="InterPro" id="IPR055849">
    <property type="entry name" value="DUF7426"/>
</dbReference>
<gene>
    <name evidence="2" type="ORF">IT779_21310</name>
</gene>
<evidence type="ECO:0000259" key="1">
    <source>
        <dbReference type="Pfam" id="PF24201"/>
    </source>
</evidence>
<dbReference type="AlphaFoldDB" id="A0A931ICD8"/>
<feature type="domain" description="DUF7426" evidence="1">
    <location>
        <begin position="5"/>
        <end position="108"/>
    </location>
</feature>
<protein>
    <recommendedName>
        <fullName evidence="1">DUF7426 domain-containing protein</fullName>
    </recommendedName>
</protein>
<dbReference type="RefSeq" id="WP_196151118.1">
    <property type="nucleotide sequence ID" value="NZ_JADMLG010000008.1"/>
</dbReference>
<dbReference type="Proteomes" id="UP000655751">
    <property type="component" value="Unassembled WGS sequence"/>
</dbReference>
<dbReference type="EMBL" id="JADMLG010000008">
    <property type="protein sequence ID" value="MBH0778824.1"/>
    <property type="molecule type" value="Genomic_DNA"/>
</dbReference>
<proteinExistence type="predicted"/>
<reference evidence="2" key="1">
    <citation type="submission" date="2020-11" db="EMBL/GenBank/DDBJ databases">
        <title>Nocardia NEAU-351.nov., a novel actinomycete isolated from the cow dung.</title>
        <authorList>
            <person name="Zhang X."/>
        </authorList>
    </citation>
    <scope>NUCLEOTIDE SEQUENCE</scope>
    <source>
        <strain evidence="2">NEAU-351</strain>
    </source>
</reference>
<evidence type="ECO:0000313" key="2">
    <source>
        <dbReference type="EMBL" id="MBH0778824.1"/>
    </source>
</evidence>
<accession>A0A931ICD8</accession>
<dbReference type="Pfam" id="PF24201">
    <property type="entry name" value="DUF7426"/>
    <property type="match status" value="1"/>
</dbReference>
<name>A0A931ICD8_9NOCA</name>
<evidence type="ECO:0000313" key="3">
    <source>
        <dbReference type="Proteomes" id="UP000655751"/>
    </source>
</evidence>